<reference evidence="2 3" key="1">
    <citation type="submission" date="2019-03" db="EMBL/GenBank/DDBJ databases">
        <title>First draft genome of Liparis tanakae, snailfish: a comprehensive survey of snailfish specific genes.</title>
        <authorList>
            <person name="Kim W."/>
            <person name="Song I."/>
            <person name="Jeong J.-H."/>
            <person name="Kim D."/>
            <person name="Kim S."/>
            <person name="Ryu S."/>
            <person name="Song J.Y."/>
            <person name="Lee S.K."/>
        </authorList>
    </citation>
    <scope>NUCLEOTIDE SEQUENCE [LARGE SCALE GENOMIC DNA]</scope>
    <source>
        <tissue evidence="2">Muscle</tissue>
    </source>
</reference>
<evidence type="ECO:0000256" key="1">
    <source>
        <dbReference type="SAM" id="MobiDB-lite"/>
    </source>
</evidence>
<accession>A0A4Z2EH87</accession>
<organism evidence="2 3">
    <name type="scientific">Liparis tanakae</name>
    <name type="common">Tanaka's snailfish</name>
    <dbReference type="NCBI Taxonomy" id="230148"/>
    <lineage>
        <taxon>Eukaryota</taxon>
        <taxon>Metazoa</taxon>
        <taxon>Chordata</taxon>
        <taxon>Craniata</taxon>
        <taxon>Vertebrata</taxon>
        <taxon>Euteleostomi</taxon>
        <taxon>Actinopterygii</taxon>
        <taxon>Neopterygii</taxon>
        <taxon>Teleostei</taxon>
        <taxon>Neoteleostei</taxon>
        <taxon>Acanthomorphata</taxon>
        <taxon>Eupercaria</taxon>
        <taxon>Perciformes</taxon>
        <taxon>Cottioidei</taxon>
        <taxon>Cottales</taxon>
        <taxon>Liparidae</taxon>
        <taxon>Liparis</taxon>
    </lineage>
</organism>
<feature type="region of interest" description="Disordered" evidence="1">
    <location>
        <begin position="45"/>
        <end position="82"/>
    </location>
</feature>
<gene>
    <name evidence="2" type="ORF">EYF80_061714</name>
</gene>
<dbReference type="AlphaFoldDB" id="A0A4Z2EH87"/>
<evidence type="ECO:0000313" key="3">
    <source>
        <dbReference type="Proteomes" id="UP000314294"/>
    </source>
</evidence>
<keyword evidence="3" id="KW-1185">Reference proteome</keyword>
<dbReference type="EMBL" id="SRLO01007251">
    <property type="protein sequence ID" value="TNN28138.1"/>
    <property type="molecule type" value="Genomic_DNA"/>
</dbReference>
<comment type="caution">
    <text evidence="2">The sequence shown here is derived from an EMBL/GenBank/DDBJ whole genome shotgun (WGS) entry which is preliminary data.</text>
</comment>
<dbReference type="Proteomes" id="UP000314294">
    <property type="component" value="Unassembled WGS sequence"/>
</dbReference>
<sequence length="109" mass="11335">MVPGVPAPILLPARSSSPGPARGLLLPVFDDPGVLAVSSRRRRRRRVVPGARGVGGAAAAQGGEHGAGAGVQREGGRVRLADPGARRPVRLLDEAHEHHALQLIQSLTR</sequence>
<proteinExistence type="predicted"/>
<protein>
    <submittedName>
        <fullName evidence="2">Uncharacterized protein</fullName>
    </submittedName>
</protein>
<name>A0A4Z2EH87_9TELE</name>
<evidence type="ECO:0000313" key="2">
    <source>
        <dbReference type="EMBL" id="TNN28138.1"/>
    </source>
</evidence>